<comment type="caution">
    <text evidence="1">The sequence shown here is derived from an EMBL/GenBank/DDBJ whole genome shotgun (WGS) entry which is preliminary data.</text>
</comment>
<dbReference type="EMBL" id="LAZR01024942">
    <property type="protein sequence ID" value="KKL73492.1"/>
    <property type="molecule type" value="Genomic_DNA"/>
</dbReference>
<feature type="non-terminal residue" evidence="1">
    <location>
        <position position="1"/>
    </location>
</feature>
<organism evidence="1">
    <name type="scientific">marine sediment metagenome</name>
    <dbReference type="NCBI Taxonomy" id="412755"/>
    <lineage>
        <taxon>unclassified sequences</taxon>
        <taxon>metagenomes</taxon>
        <taxon>ecological metagenomes</taxon>
    </lineage>
</organism>
<accession>A0A0F9HEH7</accession>
<reference evidence="1" key="1">
    <citation type="journal article" date="2015" name="Nature">
        <title>Complex archaea that bridge the gap between prokaryotes and eukaryotes.</title>
        <authorList>
            <person name="Spang A."/>
            <person name="Saw J.H."/>
            <person name="Jorgensen S.L."/>
            <person name="Zaremba-Niedzwiedzka K."/>
            <person name="Martijn J."/>
            <person name="Lind A.E."/>
            <person name="van Eijk R."/>
            <person name="Schleper C."/>
            <person name="Guy L."/>
            <person name="Ettema T.J."/>
        </authorList>
    </citation>
    <scope>NUCLEOTIDE SEQUENCE</scope>
</reference>
<dbReference type="AlphaFoldDB" id="A0A0F9HEH7"/>
<sequence>SHVVLSGVVAGTAGLKMHYWPRGSVSGAPVFRGSVLCSEYSVSAGISAAVTWTANLVPFDTNPPAWYTES</sequence>
<protein>
    <submittedName>
        <fullName evidence="1">Uncharacterized protein</fullName>
    </submittedName>
</protein>
<name>A0A0F9HEH7_9ZZZZ</name>
<proteinExistence type="predicted"/>
<gene>
    <name evidence="1" type="ORF">LCGC14_2074320</name>
</gene>
<evidence type="ECO:0000313" key="1">
    <source>
        <dbReference type="EMBL" id="KKL73492.1"/>
    </source>
</evidence>